<dbReference type="PANTHER" id="PTHR12223:SF28">
    <property type="entry name" value="LECTIN, MANNOSE BINDING 1 LIKE"/>
    <property type="match status" value="1"/>
</dbReference>
<dbReference type="RefSeq" id="WP_013857875.1">
    <property type="nucleotide sequence ID" value="NZ_CP020534.1"/>
</dbReference>
<evidence type="ECO:0000313" key="5">
    <source>
        <dbReference type="EMBL" id="MBF4272808.1"/>
    </source>
</evidence>
<evidence type="ECO:0000256" key="1">
    <source>
        <dbReference type="ARBA" id="ARBA00022729"/>
    </source>
</evidence>
<dbReference type="Pfam" id="PF13385">
    <property type="entry name" value="Laminin_G_3"/>
    <property type="match status" value="1"/>
</dbReference>
<dbReference type="InterPro" id="IPR046524">
    <property type="entry name" value="DUF6701"/>
</dbReference>
<dbReference type="EMBL" id="RDOM01000031">
    <property type="protein sequence ID" value="MBF4272808.1"/>
    <property type="molecule type" value="Genomic_DNA"/>
</dbReference>
<accession>A0AAW4AHB4</accession>
<dbReference type="Pfam" id="PF20419">
    <property type="entry name" value="DUF6701"/>
    <property type="match status" value="1"/>
</dbReference>
<dbReference type="InterPro" id="IPR051136">
    <property type="entry name" value="Intracellular_Lectin-GPT"/>
</dbReference>
<dbReference type="InterPro" id="IPR006558">
    <property type="entry name" value="LamG-like"/>
</dbReference>
<reference evidence="5 6" key="1">
    <citation type="journal article" date="2021" name="PeerJ">
        <title>Analysis of 44 Vibrio anguillarum genomes reveals high genetic diversity.</title>
        <authorList>
            <person name="Hansen M.J."/>
            <person name="Dalsgaard I."/>
        </authorList>
    </citation>
    <scope>NUCLEOTIDE SEQUENCE [LARGE SCALE GENOMIC DNA]</scope>
    <source>
        <strain evidence="5 6">17-16730-2A</strain>
    </source>
</reference>
<evidence type="ECO:0000313" key="6">
    <source>
        <dbReference type="Proteomes" id="UP000722957"/>
    </source>
</evidence>
<organism evidence="5 6">
    <name type="scientific">Vibrio anguillarum</name>
    <name type="common">Listonella anguillarum</name>
    <dbReference type="NCBI Taxonomy" id="55601"/>
    <lineage>
        <taxon>Bacteria</taxon>
        <taxon>Pseudomonadati</taxon>
        <taxon>Pseudomonadota</taxon>
        <taxon>Gammaproteobacteria</taxon>
        <taxon>Vibrionales</taxon>
        <taxon>Vibrionaceae</taxon>
        <taxon>Vibrio</taxon>
    </lineage>
</organism>
<feature type="chain" id="PRO_5044477199" evidence="3">
    <location>
        <begin position="20"/>
        <end position="1473"/>
    </location>
</feature>
<comment type="caution">
    <text evidence="5">The sequence shown here is derived from an EMBL/GenBank/DDBJ whole genome shotgun (WGS) entry which is preliminary data.</text>
</comment>
<dbReference type="Gene3D" id="2.60.120.200">
    <property type="match status" value="2"/>
</dbReference>
<dbReference type="GO" id="GO:0006888">
    <property type="term" value="P:endoplasmic reticulum to Golgi vesicle-mediated transport"/>
    <property type="evidence" value="ECO:0007669"/>
    <property type="project" value="TreeGrafter"/>
</dbReference>
<feature type="domain" description="LamG-like jellyroll fold" evidence="4">
    <location>
        <begin position="353"/>
        <end position="489"/>
    </location>
</feature>
<keyword evidence="2" id="KW-1015">Disulfide bond</keyword>
<dbReference type="GO" id="GO:0005537">
    <property type="term" value="F:D-mannose binding"/>
    <property type="evidence" value="ECO:0007669"/>
    <property type="project" value="TreeGrafter"/>
</dbReference>
<dbReference type="SMART" id="SM00560">
    <property type="entry name" value="LamGL"/>
    <property type="match status" value="1"/>
</dbReference>
<keyword evidence="1 3" id="KW-0732">Signal</keyword>
<gene>
    <name evidence="5" type="ORF">EAY07_12275</name>
</gene>
<dbReference type="InterPro" id="IPR013320">
    <property type="entry name" value="ConA-like_dom_sf"/>
</dbReference>
<name>A0AAW4AHB4_VIBAN</name>
<dbReference type="Proteomes" id="UP000722957">
    <property type="component" value="Unassembled WGS sequence"/>
</dbReference>
<evidence type="ECO:0000256" key="3">
    <source>
        <dbReference type="SAM" id="SignalP"/>
    </source>
</evidence>
<evidence type="ECO:0000256" key="2">
    <source>
        <dbReference type="ARBA" id="ARBA00023157"/>
    </source>
</evidence>
<protein>
    <submittedName>
        <fullName evidence="5">MSHA biogenesis protein MshQ</fullName>
    </submittedName>
</protein>
<dbReference type="SUPFAM" id="SSF49899">
    <property type="entry name" value="Concanavalin A-like lectins/glucanases"/>
    <property type="match status" value="2"/>
</dbReference>
<evidence type="ECO:0000259" key="4">
    <source>
        <dbReference type="SMART" id="SM00560"/>
    </source>
</evidence>
<dbReference type="GO" id="GO:0030134">
    <property type="term" value="C:COPII-coated ER to Golgi transport vesicle"/>
    <property type="evidence" value="ECO:0007669"/>
    <property type="project" value="TreeGrafter"/>
</dbReference>
<feature type="signal peptide" evidence="3">
    <location>
        <begin position="1"/>
        <end position="19"/>
    </location>
</feature>
<proteinExistence type="predicted"/>
<sequence>MIHYKWLISLLLMSGGVCAQQYNLSNNQYPPCNTSWQKSGNSYTCSGNGQVTLNDGDVIVADVDSTLIANDGFYLINNQVGNASNRISLQANYGAIASQGSQNTIYGDVSANSSNVTFNNTNLIGNVTTGGNVTINGGSVQGNLTSNDRTVVITGANVVGNITAQSGIVITGSVYSGNITMTSNNSVTFNSVDMTSGSVSGASHFTANNSQLGRPDSQVSISTTSNDITLNDSTAYGDFNAAINNAGGQVNVNNSSITGTCSPISNPLNACDPSPVARYHFDEVQWSGAFNEVKNAFGSSLHGRAMNGALTSSQSPALPANINNYGTCGYGEFVANQNQYVQVAHDSQLSFSDQLTISAWVYPVSRPANGGLHTIVAKDTNYEFHLDSQGRVFWYWERSSGGANTLTTSNVIPLNTWTHITIRYNRSASSNERQKIYINGVVAATNSDNQPLKTNTVNLEIGRDYNSDNRTFSGRLDEVAIYNQALTDSQIVNLYNERHLCQSSGLQCFSDDFQSQPLDEQWRVFSSSGNFTPSITNNRMRLTQAVQNQATASTFQRIFPAAGNRVEVEFDYFAYGGNGADGVAIVFSDASVTPQVGAFGGPLGFGYKVNEQKPGFAGGWLGIGLDEYGNYSIEGGGNGPGRRRQAVVLRGSGSGYSGYNYLAGTCNNGTTNTNGDCLNPRVDNTNGNPQHRYRIVIDSTQASTSLVTVSRKVGTDSWKTLIGPVDVMSFAAQQNVPTDLFMSITGSTGSSTNNHEIDNFEVCALNSRPVGEQINHFRISLPAQGLTCAASDVSVTACADENCNNLFTDPVIAYLVPNSLPSATGGWVNGSTISFSNGVGNAQLRRNSAGNVTVDVSGSVPTAMSFNNTLCSHNGNAGPFLASNCTMNFADSGFILDVPNSYANQSVTGTIKAVRKDNASQLCLPSFQNVQKPVSFWSDYLTPNGGQGFSALSVGVNSVAVGQSSNTATPVVLNFNQNGEASINVSYREAGSLALNARLTGSGDEQDLQLTGQTTFIRVPRALVLSATSYYGVSGACPNADISCDIFARADENFNLNIKAVAAEPNEDNDFTNNLGLTNYQQQSITLDHVLREPASGSAGAIGTLNYDHELGEVTTVQQSVTEVGVFDFLLVPPTSYLGIDLIEAGLPIAVTSTGPIGRFIPAYFAVSPMTVTLAAACNSGENSFTYLGQPFSYASNPGLYLQPKSGSGSDTLNYLIGDWWRYNNQWSDRAYNDAVDGLTIDFTNELIGPVTRQAASTSGVILNNEQLRYQKPVDLSVPFNADFNLLLSVNDLRDSDDVCYRTSYSEPCLDYTFENIDQTMTLYWGRLTIEDVYGPETQGLQQKIISEYNTSAGFVTNTHDNCTELPQLSVFEFESEDFSVNQAGSKPPVTVTMQPDTSPLTLDQGVRRLDYTAPGVGNRGVIKALLDLEEHGLPWLRRYNSQSGTWDDSISGRVQFGLYRGSDRVIWWREKN</sequence>
<dbReference type="PANTHER" id="PTHR12223">
    <property type="entry name" value="VESICULAR MANNOSE-BINDING LECTIN"/>
    <property type="match status" value="1"/>
</dbReference>